<comment type="caution">
    <text evidence="3">The sequence shown here is derived from an EMBL/GenBank/DDBJ whole genome shotgun (WGS) entry which is preliminary data.</text>
</comment>
<sequence length="116" mass="13405">MLQRVTELDPFRWTCSQVLKVEGENDTGNTLRDAREITSFVPESHRSMAEGCLLLDENLRFNSGTNKNITSSSILEVGVNKTLRTIHWQQDAFYKCGGVYEWTKNEAWHWQRGLGR</sequence>
<evidence type="ECO:0000313" key="4">
    <source>
        <dbReference type="Proteomes" id="UP000283895"/>
    </source>
</evidence>
<dbReference type="InterPro" id="IPR051196">
    <property type="entry name" value="RSAD2/Viperin_antiviral"/>
</dbReference>
<keyword evidence="2" id="KW-0479">Metal-binding</keyword>
<evidence type="ECO:0000256" key="2">
    <source>
        <dbReference type="ARBA" id="ARBA00022485"/>
    </source>
</evidence>
<accession>A0A423VI28</accession>
<reference evidence="3 4" key="1">
    <citation type="submission" date="2015-09" db="EMBL/GenBank/DDBJ databases">
        <title>Host preference determinants of Valsa canker pathogens revealed by comparative genomics.</title>
        <authorList>
            <person name="Yin Z."/>
            <person name="Huang L."/>
        </authorList>
    </citation>
    <scope>NUCLEOTIDE SEQUENCE [LARGE SCALE GENOMIC DNA]</scope>
    <source>
        <strain evidence="3 4">03-1</strain>
    </source>
</reference>
<gene>
    <name evidence="3" type="ORF">VMCG_10012</name>
</gene>
<dbReference type="GO" id="GO:0051539">
    <property type="term" value="F:4 iron, 4 sulfur cluster binding"/>
    <property type="evidence" value="ECO:0007669"/>
    <property type="project" value="UniProtKB-KW"/>
</dbReference>
<protein>
    <submittedName>
        <fullName evidence="3">Uncharacterized protein</fullName>
    </submittedName>
</protein>
<keyword evidence="2" id="KW-0411">Iron-sulfur</keyword>
<name>A0A423VI28_9PEZI</name>
<dbReference type="OrthoDB" id="549750at2759"/>
<comment type="cofactor">
    <cofactor evidence="1">
        <name>[4Fe-4S] cluster</name>
        <dbReference type="ChEBI" id="CHEBI:49883"/>
    </cofactor>
</comment>
<keyword evidence="2" id="KW-0004">4Fe-4S</keyword>
<evidence type="ECO:0000256" key="1">
    <source>
        <dbReference type="ARBA" id="ARBA00001966"/>
    </source>
</evidence>
<dbReference type="Proteomes" id="UP000283895">
    <property type="component" value="Unassembled WGS sequence"/>
</dbReference>
<evidence type="ECO:0000313" key="3">
    <source>
        <dbReference type="EMBL" id="ROV90660.1"/>
    </source>
</evidence>
<keyword evidence="4" id="KW-1185">Reference proteome</keyword>
<dbReference type="AlphaFoldDB" id="A0A423VI28"/>
<dbReference type="PANTHER" id="PTHR21339:SF0">
    <property type="entry name" value="S-ADENOSYLMETHIONINE-DEPENDENT NUCLEOTIDE DEHYDRATASE RSAD2"/>
    <property type="match status" value="1"/>
</dbReference>
<dbReference type="EMBL" id="LKEA01000061">
    <property type="protein sequence ID" value="ROV90660.1"/>
    <property type="molecule type" value="Genomic_DNA"/>
</dbReference>
<organism evidence="3 4">
    <name type="scientific">Cytospora schulzeri</name>
    <dbReference type="NCBI Taxonomy" id="448051"/>
    <lineage>
        <taxon>Eukaryota</taxon>
        <taxon>Fungi</taxon>
        <taxon>Dikarya</taxon>
        <taxon>Ascomycota</taxon>
        <taxon>Pezizomycotina</taxon>
        <taxon>Sordariomycetes</taxon>
        <taxon>Sordariomycetidae</taxon>
        <taxon>Diaporthales</taxon>
        <taxon>Cytosporaceae</taxon>
        <taxon>Cytospora</taxon>
    </lineage>
</organism>
<keyword evidence="2" id="KW-0408">Iron</keyword>
<proteinExistence type="predicted"/>
<dbReference type="PANTHER" id="PTHR21339">
    <property type="entry name" value="RADICAL S-ADENOSYL METHIONINE DOMAIN-CONTAINING PROTEIN 2"/>
    <property type="match status" value="1"/>
</dbReference>
<dbReference type="STRING" id="356882.A0A423VI28"/>